<dbReference type="EMBL" id="JARJCN010000031">
    <property type="protein sequence ID" value="KAJ7086417.1"/>
    <property type="molecule type" value="Genomic_DNA"/>
</dbReference>
<feature type="region of interest" description="Disordered" evidence="1">
    <location>
        <begin position="68"/>
        <end position="95"/>
    </location>
</feature>
<feature type="region of interest" description="Disordered" evidence="1">
    <location>
        <begin position="111"/>
        <end position="179"/>
    </location>
</feature>
<evidence type="ECO:0000313" key="3">
    <source>
        <dbReference type="Proteomes" id="UP001222325"/>
    </source>
</evidence>
<evidence type="ECO:0000313" key="2">
    <source>
        <dbReference type="EMBL" id="KAJ7086417.1"/>
    </source>
</evidence>
<comment type="caution">
    <text evidence="2">The sequence shown here is derived from an EMBL/GenBank/DDBJ whole genome shotgun (WGS) entry which is preliminary data.</text>
</comment>
<organism evidence="2 3">
    <name type="scientific">Mycena belliarum</name>
    <dbReference type="NCBI Taxonomy" id="1033014"/>
    <lineage>
        <taxon>Eukaryota</taxon>
        <taxon>Fungi</taxon>
        <taxon>Dikarya</taxon>
        <taxon>Basidiomycota</taxon>
        <taxon>Agaricomycotina</taxon>
        <taxon>Agaricomycetes</taxon>
        <taxon>Agaricomycetidae</taxon>
        <taxon>Agaricales</taxon>
        <taxon>Marasmiineae</taxon>
        <taxon>Mycenaceae</taxon>
        <taxon>Mycena</taxon>
    </lineage>
</organism>
<accession>A0AAD6XNA2</accession>
<name>A0AAD6XNA2_9AGAR</name>
<proteinExistence type="predicted"/>
<sequence length="179" mass="18937">MHGTVFKPAFAHKTLDSTLFKLVTSSYYQRRTPKLSAILSFNQPPTNTLPNPSLGHLRSATRRLSLAASTSSSLVPRPDPHAPAPALGNAASSQSDFELRTLSACTAALKGASNASPELERRPETASGTPRSRAFGATSAGPDPKPQTRTTASASKASDEALRSMRTALQGLEMRPRAP</sequence>
<feature type="compositionally biased region" description="Polar residues" evidence="1">
    <location>
        <begin position="147"/>
        <end position="156"/>
    </location>
</feature>
<protein>
    <submittedName>
        <fullName evidence="2">Uncharacterized protein</fullName>
    </submittedName>
</protein>
<dbReference type="Proteomes" id="UP001222325">
    <property type="component" value="Unassembled WGS sequence"/>
</dbReference>
<gene>
    <name evidence="2" type="ORF">B0H15DRAFT_950519</name>
</gene>
<reference evidence="2" key="1">
    <citation type="submission" date="2023-03" db="EMBL/GenBank/DDBJ databases">
        <title>Massive genome expansion in bonnet fungi (Mycena s.s.) driven by repeated elements and novel gene families across ecological guilds.</title>
        <authorList>
            <consortium name="Lawrence Berkeley National Laboratory"/>
            <person name="Harder C.B."/>
            <person name="Miyauchi S."/>
            <person name="Viragh M."/>
            <person name="Kuo A."/>
            <person name="Thoen E."/>
            <person name="Andreopoulos B."/>
            <person name="Lu D."/>
            <person name="Skrede I."/>
            <person name="Drula E."/>
            <person name="Henrissat B."/>
            <person name="Morin E."/>
            <person name="Kohler A."/>
            <person name="Barry K."/>
            <person name="LaButti K."/>
            <person name="Morin E."/>
            <person name="Salamov A."/>
            <person name="Lipzen A."/>
            <person name="Mereny Z."/>
            <person name="Hegedus B."/>
            <person name="Baldrian P."/>
            <person name="Stursova M."/>
            <person name="Weitz H."/>
            <person name="Taylor A."/>
            <person name="Grigoriev I.V."/>
            <person name="Nagy L.G."/>
            <person name="Martin F."/>
            <person name="Kauserud H."/>
        </authorList>
    </citation>
    <scope>NUCLEOTIDE SEQUENCE</scope>
    <source>
        <strain evidence="2">CBHHK173m</strain>
    </source>
</reference>
<keyword evidence="3" id="KW-1185">Reference proteome</keyword>
<dbReference type="AlphaFoldDB" id="A0AAD6XNA2"/>
<evidence type="ECO:0000256" key="1">
    <source>
        <dbReference type="SAM" id="MobiDB-lite"/>
    </source>
</evidence>